<name>A0ABS6EBN2_9FIRM</name>
<evidence type="ECO:0008006" key="4">
    <source>
        <dbReference type="Google" id="ProtNLM"/>
    </source>
</evidence>
<protein>
    <recommendedName>
        <fullName evidence="4">Phage protein</fullName>
    </recommendedName>
</protein>
<gene>
    <name evidence="2" type="ORF">KQI42_20305</name>
</gene>
<dbReference type="RefSeq" id="WP_216522551.1">
    <property type="nucleotide sequence ID" value="NZ_JAHLPM010000033.1"/>
</dbReference>
<dbReference type="Proteomes" id="UP000749471">
    <property type="component" value="Unassembled WGS sequence"/>
</dbReference>
<feature type="transmembrane region" description="Helical" evidence="1">
    <location>
        <begin position="54"/>
        <end position="77"/>
    </location>
</feature>
<proteinExistence type="predicted"/>
<sequence length="238" mass="27598">MIKKIERFIKSKDIINIGIKTIMLMILAGIIIPTLVYKNIYSNSYYFNLSNNEWMVFLGSILGGLIAGIGTLMAVLITTAETRRIQNENIKNNNKPVLILEEKNKGTTYLNGYRDYVGYDFEDSVQIIKIKNIGTGLAKNIKVTVWDKTEKEETYENYKNIIGGEHFIEDIKIQKDSEILQAVRKPIYIDYEKPLEIYYEDMFNNSYVTKYKIGFFRNNNSQTKLIRIEETIGIGEKQ</sequence>
<evidence type="ECO:0000313" key="2">
    <source>
        <dbReference type="EMBL" id="MBU5440342.1"/>
    </source>
</evidence>
<organism evidence="2 3">
    <name type="scientific">Tissierella simiarum</name>
    <dbReference type="NCBI Taxonomy" id="2841534"/>
    <lineage>
        <taxon>Bacteria</taxon>
        <taxon>Bacillati</taxon>
        <taxon>Bacillota</taxon>
        <taxon>Tissierellia</taxon>
        <taxon>Tissierellales</taxon>
        <taxon>Tissierellaceae</taxon>
        <taxon>Tissierella</taxon>
    </lineage>
</organism>
<evidence type="ECO:0000313" key="3">
    <source>
        <dbReference type="Proteomes" id="UP000749471"/>
    </source>
</evidence>
<feature type="transmembrane region" description="Helical" evidence="1">
    <location>
        <begin position="21"/>
        <end position="42"/>
    </location>
</feature>
<keyword evidence="1" id="KW-1133">Transmembrane helix</keyword>
<reference evidence="2 3" key="1">
    <citation type="submission" date="2021-06" db="EMBL/GenBank/DDBJ databases">
        <authorList>
            <person name="Sun Q."/>
            <person name="Li D."/>
        </authorList>
    </citation>
    <scope>NUCLEOTIDE SEQUENCE [LARGE SCALE GENOMIC DNA]</scope>
    <source>
        <strain evidence="2 3">MSJ-40</strain>
    </source>
</reference>
<keyword evidence="3" id="KW-1185">Reference proteome</keyword>
<keyword evidence="1" id="KW-0472">Membrane</keyword>
<keyword evidence="1" id="KW-0812">Transmembrane</keyword>
<evidence type="ECO:0000256" key="1">
    <source>
        <dbReference type="SAM" id="Phobius"/>
    </source>
</evidence>
<comment type="caution">
    <text evidence="2">The sequence shown here is derived from an EMBL/GenBank/DDBJ whole genome shotgun (WGS) entry which is preliminary data.</text>
</comment>
<accession>A0ABS6EBN2</accession>
<dbReference type="EMBL" id="JAHLPM010000033">
    <property type="protein sequence ID" value="MBU5440342.1"/>
    <property type="molecule type" value="Genomic_DNA"/>
</dbReference>